<protein>
    <recommendedName>
        <fullName evidence="1">HNH nuclease domain-containing protein</fullName>
    </recommendedName>
</protein>
<dbReference type="Pfam" id="PF13391">
    <property type="entry name" value="HNH_2"/>
    <property type="match status" value="1"/>
</dbReference>
<gene>
    <name evidence="2" type="ORF">I7I51_03236</name>
</gene>
<dbReference type="AlphaFoldDB" id="A0A8A1MR03"/>
<dbReference type="VEuPathDB" id="FungiDB:I7I51_03236"/>
<dbReference type="OrthoDB" id="2104739at2759"/>
<dbReference type="Proteomes" id="UP000663671">
    <property type="component" value="Chromosome 6"/>
</dbReference>
<sequence length="433" mass="48989">MALHRHKSSLEGFLDFSEPFSLTPQQNKAASGILNKLIEDYGLERTGRRGYMPAMLINATFEHVHAQSKDAFLNFFILYIHEHLDGNTAEPDISLALAYLDGFSSFDTDKKSEIRSLVELFADYMVDNFFTPLRASSVKTPQPTPVSLSSMQASTPTGITQRVSILRQSCLIRDHHRCVVSHRFDRKEAQRRIKQDGIESKDDDGELLRNEPGEFEYLEVAHILPHSLNSMASGNTELSDSKKNVIQLLTMFEPGITHLIEGQDIDSPKNALTLTHHYHRLLGEFEIYFEPIEGAYNRYMIKSTERDPILRDRLLPVTRTLSLSPSRTIDPPSSRLLKVHRAIALILKLSGAGEYIENILRDMEDVKVKEDGSTNLGRLLSLRLGECKLPTDLIPNRGTPTKARSTEDLQTLHRFFDDADLSGRSRRAVFTAL</sequence>
<proteinExistence type="predicted"/>
<evidence type="ECO:0000313" key="3">
    <source>
        <dbReference type="Proteomes" id="UP000663671"/>
    </source>
</evidence>
<dbReference type="EMBL" id="CP069116">
    <property type="protein sequence ID" value="QSS67023.1"/>
    <property type="molecule type" value="Genomic_DNA"/>
</dbReference>
<accession>A0A8A1MR03</accession>
<organism evidence="2 3">
    <name type="scientific">Ajellomyces capsulatus</name>
    <name type="common">Darling's disease fungus</name>
    <name type="synonym">Histoplasma capsulatum</name>
    <dbReference type="NCBI Taxonomy" id="5037"/>
    <lineage>
        <taxon>Eukaryota</taxon>
        <taxon>Fungi</taxon>
        <taxon>Dikarya</taxon>
        <taxon>Ascomycota</taxon>
        <taxon>Pezizomycotina</taxon>
        <taxon>Eurotiomycetes</taxon>
        <taxon>Eurotiomycetidae</taxon>
        <taxon>Onygenales</taxon>
        <taxon>Ajellomycetaceae</taxon>
        <taxon>Histoplasma</taxon>
    </lineage>
</organism>
<dbReference type="InterPro" id="IPR003615">
    <property type="entry name" value="HNH_nuc"/>
</dbReference>
<name>A0A8A1MR03_AJECA</name>
<evidence type="ECO:0000313" key="2">
    <source>
        <dbReference type="EMBL" id="QSS67023.1"/>
    </source>
</evidence>
<reference evidence="2" key="1">
    <citation type="submission" date="2021-01" db="EMBL/GenBank/DDBJ databases">
        <title>Chromosome-level genome assembly of a human fungal pathogen reveals clustering of transcriptionally co-regulated genes.</title>
        <authorList>
            <person name="Voorhies M."/>
            <person name="Cohen S."/>
            <person name="Shea T.P."/>
            <person name="Petrus S."/>
            <person name="Munoz J.F."/>
            <person name="Poplawski S."/>
            <person name="Goldman W.E."/>
            <person name="Michael T."/>
            <person name="Cuomo C.A."/>
            <person name="Sil A."/>
            <person name="Beyhan S."/>
        </authorList>
    </citation>
    <scope>NUCLEOTIDE SEQUENCE</scope>
    <source>
        <strain evidence="2">WU24</strain>
    </source>
</reference>
<feature type="domain" description="HNH nuclease" evidence="1">
    <location>
        <begin position="209"/>
        <end position="290"/>
    </location>
</feature>
<evidence type="ECO:0000259" key="1">
    <source>
        <dbReference type="Pfam" id="PF13391"/>
    </source>
</evidence>